<dbReference type="Pfam" id="PF00440">
    <property type="entry name" value="TetR_N"/>
    <property type="match status" value="1"/>
</dbReference>
<feature type="region of interest" description="Disordered" evidence="5">
    <location>
        <begin position="1"/>
        <end position="21"/>
    </location>
</feature>
<dbReference type="InterPro" id="IPR050109">
    <property type="entry name" value="HTH-type_TetR-like_transc_reg"/>
</dbReference>
<dbReference type="SUPFAM" id="SSF46689">
    <property type="entry name" value="Homeodomain-like"/>
    <property type="match status" value="1"/>
</dbReference>
<dbReference type="PRINTS" id="PR00455">
    <property type="entry name" value="HTHTETR"/>
</dbReference>
<dbReference type="AlphaFoldDB" id="A0A290YZW8"/>
<gene>
    <name evidence="7" type="ORF">CNX65_02430</name>
</gene>
<evidence type="ECO:0000256" key="1">
    <source>
        <dbReference type="ARBA" id="ARBA00023015"/>
    </source>
</evidence>
<evidence type="ECO:0000256" key="5">
    <source>
        <dbReference type="SAM" id="MobiDB-lite"/>
    </source>
</evidence>
<dbReference type="InterPro" id="IPR040611">
    <property type="entry name" value="AlkX_C"/>
</dbReference>
<dbReference type="Pfam" id="PF18556">
    <property type="entry name" value="TetR_C_35"/>
    <property type="match status" value="1"/>
</dbReference>
<evidence type="ECO:0000256" key="3">
    <source>
        <dbReference type="ARBA" id="ARBA00023163"/>
    </source>
</evidence>
<evidence type="ECO:0000256" key="4">
    <source>
        <dbReference type="PROSITE-ProRule" id="PRU00335"/>
    </source>
</evidence>
<proteinExistence type="predicted"/>
<keyword evidence="3" id="KW-0804">Transcription</keyword>
<dbReference type="InterPro" id="IPR001647">
    <property type="entry name" value="HTH_TetR"/>
</dbReference>
<accession>A0A290YZW8</accession>
<dbReference type="EMBL" id="CP023445">
    <property type="protein sequence ID" value="ATE52294.1"/>
    <property type="molecule type" value="Genomic_DNA"/>
</dbReference>
<feature type="DNA-binding region" description="H-T-H motif" evidence="4">
    <location>
        <begin position="50"/>
        <end position="69"/>
    </location>
</feature>
<keyword evidence="1" id="KW-0805">Transcription regulation</keyword>
<dbReference type="InterPro" id="IPR009057">
    <property type="entry name" value="Homeodomain-like_sf"/>
</dbReference>
<dbReference type="KEGG" id="apre:CNX65_02430"/>
<dbReference type="Proteomes" id="UP000218505">
    <property type="component" value="Chromosome"/>
</dbReference>
<keyword evidence="2 4" id="KW-0238">DNA-binding</keyword>
<name>A0A290YZW8_9PSEU</name>
<reference evidence="7" key="1">
    <citation type="submission" date="2017-09" db="EMBL/GenBank/DDBJ databases">
        <title>Complete Genome Sequence of ansamitocin-producing Bacterium Actinosynnema pretiosum X47.</title>
        <authorList>
            <person name="Cao G."/>
            <person name="Zong G."/>
            <person name="Zhong C."/>
            <person name="Fu J."/>
        </authorList>
    </citation>
    <scope>NUCLEOTIDE SEQUENCE [LARGE SCALE GENOMIC DNA]</scope>
    <source>
        <strain evidence="7">X47</strain>
    </source>
</reference>
<protein>
    <submittedName>
        <fullName evidence="7">TetR family transcriptional regulator</fullName>
    </submittedName>
</protein>
<feature type="domain" description="HTH tetR-type" evidence="6">
    <location>
        <begin position="27"/>
        <end position="87"/>
    </location>
</feature>
<dbReference type="GO" id="GO:0003700">
    <property type="term" value="F:DNA-binding transcription factor activity"/>
    <property type="evidence" value="ECO:0007669"/>
    <property type="project" value="TreeGrafter"/>
</dbReference>
<dbReference type="PANTHER" id="PTHR30055:SF234">
    <property type="entry name" value="HTH-TYPE TRANSCRIPTIONAL REGULATOR BETI"/>
    <property type="match status" value="1"/>
</dbReference>
<dbReference type="GO" id="GO:0000976">
    <property type="term" value="F:transcription cis-regulatory region binding"/>
    <property type="evidence" value="ECO:0007669"/>
    <property type="project" value="TreeGrafter"/>
</dbReference>
<organism evidence="7 8">
    <name type="scientific">Actinosynnema pretiosum</name>
    <dbReference type="NCBI Taxonomy" id="42197"/>
    <lineage>
        <taxon>Bacteria</taxon>
        <taxon>Bacillati</taxon>
        <taxon>Actinomycetota</taxon>
        <taxon>Actinomycetes</taxon>
        <taxon>Pseudonocardiales</taxon>
        <taxon>Pseudonocardiaceae</taxon>
        <taxon>Actinosynnema</taxon>
    </lineage>
</organism>
<dbReference type="PROSITE" id="PS50977">
    <property type="entry name" value="HTH_TETR_2"/>
    <property type="match status" value="1"/>
</dbReference>
<evidence type="ECO:0000313" key="8">
    <source>
        <dbReference type="Proteomes" id="UP000218505"/>
    </source>
</evidence>
<dbReference type="PANTHER" id="PTHR30055">
    <property type="entry name" value="HTH-TYPE TRANSCRIPTIONAL REGULATOR RUTR"/>
    <property type="match status" value="1"/>
</dbReference>
<sequence length="222" mass="22906">MSPSGATTAPRPVRWEPATAPIPAVPAEPPGPIIDAAAALVAEHGARGLRVADVASRAGVSRQTVYNAHGNKQRLVEAVALVKAAEFVDAARACLARAPGAVEGVAEAVRQVHALTRLDPLARSVLTGTDADDMLPMLTTRGGWVLDLVAPVVGEHLARHRPDLPPARIAFAADVLTRLALSHLLTPDHGADRAVDRAVDLAVEAVTGVAVALLGPSPRRAG</sequence>
<dbReference type="Gene3D" id="1.10.357.10">
    <property type="entry name" value="Tetracycline Repressor, domain 2"/>
    <property type="match status" value="1"/>
</dbReference>
<evidence type="ECO:0000259" key="6">
    <source>
        <dbReference type="PROSITE" id="PS50977"/>
    </source>
</evidence>
<evidence type="ECO:0000313" key="7">
    <source>
        <dbReference type="EMBL" id="ATE52294.1"/>
    </source>
</evidence>
<dbReference type="RefSeq" id="WP_096491315.1">
    <property type="nucleotide sequence ID" value="NZ_CP023445.1"/>
</dbReference>
<evidence type="ECO:0000256" key="2">
    <source>
        <dbReference type="ARBA" id="ARBA00023125"/>
    </source>
</evidence>
<keyword evidence="8" id="KW-1185">Reference proteome</keyword>